<evidence type="ECO:0000313" key="4">
    <source>
        <dbReference type="Proteomes" id="UP001155241"/>
    </source>
</evidence>
<dbReference type="RefSeq" id="WP_252853169.1">
    <property type="nucleotide sequence ID" value="NZ_JAMXLR010000051.1"/>
</dbReference>
<keyword evidence="4" id="KW-1185">Reference proteome</keyword>
<dbReference type="EMBL" id="JAMXLR010000051">
    <property type="protein sequence ID" value="MCO6045056.1"/>
    <property type="molecule type" value="Genomic_DNA"/>
</dbReference>
<dbReference type="Gene3D" id="3.40.630.40">
    <property type="entry name" value="Zn-dependent exopeptidases"/>
    <property type="match status" value="1"/>
</dbReference>
<comment type="caution">
    <text evidence="3">The sequence shown here is derived from an EMBL/GenBank/DDBJ whole genome shotgun (WGS) entry which is preliminary data.</text>
</comment>
<dbReference type="InterPro" id="IPR033803">
    <property type="entry name" value="CBD-like_Golvesin-Xly"/>
</dbReference>
<reference evidence="3" key="1">
    <citation type="submission" date="2022-06" db="EMBL/GenBank/DDBJ databases">
        <title>Aeoliella straminimaris, a novel planctomycete from sediments.</title>
        <authorList>
            <person name="Vitorino I.R."/>
            <person name="Lage O.M."/>
        </authorList>
    </citation>
    <scope>NUCLEOTIDE SEQUENCE</scope>
    <source>
        <strain evidence="3">ICT_H6.2</strain>
    </source>
</reference>
<dbReference type="InterPro" id="IPR036116">
    <property type="entry name" value="FN3_sf"/>
</dbReference>
<dbReference type="PROSITE" id="PS50853">
    <property type="entry name" value="FN3"/>
    <property type="match status" value="1"/>
</dbReference>
<evidence type="ECO:0000256" key="1">
    <source>
        <dbReference type="SAM" id="MobiDB-lite"/>
    </source>
</evidence>
<proteinExistence type="predicted"/>
<dbReference type="PROSITE" id="PS00018">
    <property type="entry name" value="EF_HAND_1"/>
    <property type="match status" value="1"/>
</dbReference>
<dbReference type="Pfam" id="PF00041">
    <property type="entry name" value="fn3"/>
    <property type="match status" value="1"/>
</dbReference>
<dbReference type="AlphaFoldDB" id="A0A9X2JGS6"/>
<dbReference type="Pfam" id="PF25275">
    <property type="entry name" value="Golvesin_C"/>
    <property type="match status" value="1"/>
</dbReference>
<sequence length="982" mass="104762">MANLENGRTRKLAIEHLESREVLSAAGLVDVGAQPEGGLSDKIVYLHGGHGFTADNLEDGSWTFQRGLLLDMIEDLGNQDQMTFLADYLFRAGATVVPLRPIGHQSNEVVLDNDDVEVTFTGDWNNSSASIYFGDPGDVPYRYASTSATETATAEYRPNIPESGFYPVYAWTRAGSDRATDQLYRVHHTGGATEVTINHRRVGNGTIYLGTYYFEAGTEGYVEISNQSGDSGSVVIADMIRFGNGVGDIDRGGGVSGRDREDEAGLYWVKWHVDHSQGISDSEYRTSSSDRTATVSLSPRYAEYMNREADGSLSDRLFVSFHSNAGGGRGVLGLHNTSSGGNTPNQYFLADTLGQQVNDDMVAQNGQFEHNWHNRGSNVTYQASFNYGEINNSVIQNEFDATIVETAFHDSSLDTDLMLDPKVRDAIARATYQGIVDYFNNVDGGTTPNIDLPGAPTDVGVETTGAGSVAVRWEPPAANSYNGGTPTGYRIYTSTDGYGFDGGRYVAGGATSELAIDGLDPNVAYFFKVVAVNAGGESAGSQVLAAIPNDAAGDVLIVAGFNRLDRTQNPTQSALGGIVERVRPRQSNSFDYTAQVAEAIEASGQQLRVDSVANQLIVDGTVQLSDYSAVIWILGEESSVDDTFNATEQTLVAQYLADGGSLFVTGAEIGWDLDNLNNGRSFYNNSLHADYVADDANTYNVTGTAGSIFAGMSFSFDDGSQFYDVNYPDVISPTGGATQVLSYSGGTGGGAGIQYDGGPGGSKVLMFGFPFETITSAAVRAEIMDRALTFLVDSPINPGDFNNDGEVNLADYVVWRNHLGAADESGIANHGDGQNGVDMADYQLWKDNFGNTYPVAVAAVSSPTTTAAQPANGEATVSSSSLAAGADTSPASDASTDSTMAATQSPSRLQRLADRVQRASSGTPTAMSSPRSDSAGLLLLWRQVQQRERTAPSHLAMLDQAFADQGETPDEVRGWSRLTEFE</sequence>
<dbReference type="SUPFAM" id="SSF49265">
    <property type="entry name" value="Fibronectin type III"/>
    <property type="match status" value="1"/>
</dbReference>
<dbReference type="SUPFAM" id="SSF53187">
    <property type="entry name" value="Zn-dependent exopeptidases"/>
    <property type="match status" value="1"/>
</dbReference>
<dbReference type="GO" id="GO:0008745">
    <property type="term" value="F:N-acetylmuramoyl-L-alanine amidase activity"/>
    <property type="evidence" value="ECO:0007669"/>
    <property type="project" value="InterPro"/>
</dbReference>
<dbReference type="SMART" id="SM00646">
    <property type="entry name" value="Ami_3"/>
    <property type="match status" value="1"/>
</dbReference>
<accession>A0A9X2JGS6</accession>
<feature type="compositionally biased region" description="Low complexity" evidence="1">
    <location>
        <begin position="883"/>
        <end position="903"/>
    </location>
</feature>
<dbReference type="InterPro" id="IPR003961">
    <property type="entry name" value="FN3_dom"/>
</dbReference>
<feature type="compositionally biased region" description="Polar residues" evidence="1">
    <location>
        <begin position="918"/>
        <end position="932"/>
    </location>
</feature>
<name>A0A9X2JGS6_9BACT</name>
<protein>
    <submittedName>
        <fullName evidence="3">Fibronectin type III domain-containing protein</fullName>
    </submittedName>
</protein>
<dbReference type="InterPro" id="IPR013783">
    <property type="entry name" value="Ig-like_fold"/>
</dbReference>
<feature type="domain" description="Fibronectin type-III" evidence="2">
    <location>
        <begin position="455"/>
        <end position="551"/>
    </location>
</feature>
<dbReference type="CDD" id="cd00063">
    <property type="entry name" value="FN3"/>
    <property type="match status" value="1"/>
</dbReference>
<dbReference type="Proteomes" id="UP001155241">
    <property type="component" value="Unassembled WGS sequence"/>
</dbReference>
<evidence type="ECO:0000259" key="2">
    <source>
        <dbReference type="PROSITE" id="PS50853"/>
    </source>
</evidence>
<dbReference type="GO" id="GO:0009253">
    <property type="term" value="P:peptidoglycan catabolic process"/>
    <property type="evidence" value="ECO:0007669"/>
    <property type="project" value="InterPro"/>
</dbReference>
<gene>
    <name evidence="3" type="ORF">NG895_14190</name>
</gene>
<organism evidence="3 4">
    <name type="scientific">Aeoliella straminimaris</name>
    <dbReference type="NCBI Taxonomy" id="2954799"/>
    <lineage>
        <taxon>Bacteria</taxon>
        <taxon>Pseudomonadati</taxon>
        <taxon>Planctomycetota</taxon>
        <taxon>Planctomycetia</taxon>
        <taxon>Pirellulales</taxon>
        <taxon>Lacipirellulaceae</taxon>
        <taxon>Aeoliella</taxon>
    </lineage>
</organism>
<evidence type="ECO:0000313" key="3">
    <source>
        <dbReference type="EMBL" id="MCO6045056.1"/>
    </source>
</evidence>
<dbReference type="InterPro" id="IPR002508">
    <property type="entry name" value="MurNAc-LAA_cat"/>
</dbReference>
<dbReference type="Gene3D" id="2.60.40.10">
    <property type="entry name" value="Immunoglobulins"/>
    <property type="match status" value="1"/>
</dbReference>
<dbReference type="InterPro" id="IPR018247">
    <property type="entry name" value="EF_Hand_1_Ca_BS"/>
</dbReference>
<dbReference type="SMART" id="SM00060">
    <property type="entry name" value="FN3"/>
    <property type="match status" value="1"/>
</dbReference>
<feature type="region of interest" description="Disordered" evidence="1">
    <location>
        <begin position="865"/>
        <end position="932"/>
    </location>
</feature>